<proteinExistence type="predicted"/>
<reference evidence="1 2" key="1">
    <citation type="journal article" date="2013" name="Curr. Biol.">
        <title>The Genome of the Foraminiferan Reticulomyxa filosa.</title>
        <authorList>
            <person name="Glockner G."/>
            <person name="Hulsmann N."/>
            <person name="Schleicher M."/>
            <person name="Noegel A.A."/>
            <person name="Eichinger L."/>
            <person name="Gallinger C."/>
            <person name="Pawlowski J."/>
            <person name="Sierra R."/>
            <person name="Euteneuer U."/>
            <person name="Pillet L."/>
            <person name="Moustafa A."/>
            <person name="Platzer M."/>
            <person name="Groth M."/>
            <person name="Szafranski K."/>
            <person name="Schliwa M."/>
        </authorList>
    </citation>
    <scope>NUCLEOTIDE SEQUENCE [LARGE SCALE GENOMIC DNA]</scope>
</reference>
<gene>
    <name evidence="1" type="ORF">RFI_05043</name>
</gene>
<accession>X6P1Y1</accession>
<name>X6P1Y1_RETFI</name>
<sequence length="279" mass="32529">YREMYENETLEFMEENMLYIMDVLLQCHVLQSFHNFLQLKKEDNDNDTSENDSETDKTKKDKCEYVSLMLMSQWLVFLTVNQFYQFSASAIKTCIHQQNLCMLLTLLERIGERKMSLEVGKIYKALFENDTENNDEAENDTTKQQQDNIDISLNSLERCMVCGAMAAVDCMPTSFCGERRQNVVDVTNDDNTNKDVNPACDLTTPHLIYRDCVTFEVITTHQKWFCPGCNGCVANRLWCQLLSQQWSENNTLEEWKQSVFAHVPWMTCPICHSLLIRLL</sequence>
<evidence type="ECO:0000313" key="1">
    <source>
        <dbReference type="EMBL" id="ETO32074.1"/>
    </source>
</evidence>
<comment type="caution">
    <text evidence="1">The sequence shown here is derived from an EMBL/GenBank/DDBJ whole genome shotgun (WGS) entry which is preliminary data.</text>
</comment>
<keyword evidence="2" id="KW-1185">Reference proteome</keyword>
<evidence type="ECO:0000313" key="2">
    <source>
        <dbReference type="Proteomes" id="UP000023152"/>
    </source>
</evidence>
<dbReference type="Proteomes" id="UP000023152">
    <property type="component" value="Unassembled WGS sequence"/>
</dbReference>
<feature type="non-terminal residue" evidence="1">
    <location>
        <position position="1"/>
    </location>
</feature>
<protein>
    <submittedName>
        <fullName evidence="1">Uncharacterized protein</fullName>
    </submittedName>
</protein>
<dbReference type="AlphaFoldDB" id="X6P1Y1"/>
<organism evidence="1 2">
    <name type="scientific">Reticulomyxa filosa</name>
    <dbReference type="NCBI Taxonomy" id="46433"/>
    <lineage>
        <taxon>Eukaryota</taxon>
        <taxon>Sar</taxon>
        <taxon>Rhizaria</taxon>
        <taxon>Retaria</taxon>
        <taxon>Foraminifera</taxon>
        <taxon>Monothalamids</taxon>
        <taxon>Reticulomyxidae</taxon>
        <taxon>Reticulomyxa</taxon>
    </lineage>
</organism>
<dbReference type="EMBL" id="ASPP01004505">
    <property type="protein sequence ID" value="ETO32074.1"/>
    <property type="molecule type" value="Genomic_DNA"/>
</dbReference>